<protein>
    <submittedName>
        <fullName evidence="2">Uncharacterized protein</fullName>
    </submittedName>
</protein>
<proteinExistence type="predicted"/>
<organism evidence="2 3">
    <name type="scientific">Nesidiocoris tenuis</name>
    <dbReference type="NCBI Taxonomy" id="355587"/>
    <lineage>
        <taxon>Eukaryota</taxon>
        <taxon>Metazoa</taxon>
        <taxon>Ecdysozoa</taxon>
        <taxon>Arthropoda</taxon>
        <taxon>Hexapoda</taxon>
        <taxon>Insecta</taxon>
        <taxon>Pterygota</taxon>
        <taxon>Neoptera</taxon>
        <taxon>Paraneoptera</taxon>
        <taxon>Hemiptera</taxon>
        <taxon>Heteroptera</taxon>
        <taxon>Panheteroptera</taxon>
        <taxon>Cimicomorpha</taxon>
        <taxon>Miridae</taxon>
        <taxon>Dicyphina</taxon>
        <taxon>Nesidiocoris</taxon>
    </lineage>
</organism>
<evidence type="ECO:0000256" key="1">
    <source>
        <dbReference type="SAM" id="MobiDB-lite"/>
    </source>
</evidence>
<gene>
    <name evidence="2" type="ORF">NTJ_03999</name>
</gene>
<accession>A0ABN7AFY8</accession>
<evidence type="ECO:0000313" key="3">
    <source>
        <dbReference type="Proteomes" id="UP001307889"/>
    </source>
</evidence>
<feature type="compositionally biased region" description="Basic and acidic residues" evidence="1">
    <location>
        <begin position="29"/>
        <end position="50"/>
    </location>
</feature>
<evidence type="ECO:0000313" key="2">
    <source>
        <dbReference type="EMBL" id="BES91191.1"/>
    </source>
</evidence>
<feature type="region of interest" description="Disordered" evidence="1">
    <location>
        <begin position="1"/>
        <end position="50"/>
    </location>
</feature>
<keyword evidence="3" id="KW-1185">Reference proteome</keyword>
<dbReference type="EMBL" id="AP028910">
    <property type="protein sequence ID" value="BES91191.1"/>
    <property type="molecule type" value="Genomic_DNA"/>
</dbReference>
<dbReference type="Proteomes" id="UP001307889">
    <property type="component" value="Chromosome 2"/>
</dbReference>
<sequence length="85" mass="9466">MFLGRRGYSAAKQKMNSDKKEGPQLIPSRLERQRVQGAGDKGRDTVNEKPNRIDPMLLSRMTSLRPLLPPSLSISRSVISSSSLQ</sequence>
<reference evidence="2 3" key="1">
    <citation type="submission" date="2023-09" db="EMBL/GenBank/DDBJ databases">
        <title>Nesidiocoris tenuis whole genome shotgun sequence.</title>
        <authorList>
            <person name="Shibata T."/>
            <person name="Shimoda M."/>
            <person name="Kobayashi T."/>
            <person name="Uehara T."/>
        </authorList>
    </citation>
    <scope>NUCLEOTIDE SEQUENCE [LARGE SCALE GENOMIC DNA]</scope>
    <source>
        <strain evidence="2 3">Japan</strain>
    </source>
</reference>
<name>A0ABN7AFY8_9HEMI</name>